<comment type="caution">
    <text evidence="7">The sequence shown here is derived from an EMBL/GenBank/DDBJ whole genome shotgun (WGS) entry which is preliminary data.</text>
</comment>
<dbReference type="InterPro" id="IPR013324">
    <property type="entry name" value="RNA_pol_sigma_r3/r4-like"/>
</dbReference>
<evidence type="ECO:0000313" key="8">
    <source>
        <dbReference type="Proteomes" id="UP000462435"/>
    </source>
</evidence>
<comment type="similarity">
    <text evidence="1">Belongs to the sigma-70 factor family. ECF subfamily.</text>
</comment>
<dbReference type="InterPro" id="IPR007627">
    <property type="entry name" value="RNA_pol_sigma70_r2"/>
</dbReference>
<dbReference type="PANTHER" id="PTHR43133:SF63">
    <property type="entry name" value="RNA POLYMERASE SIGMA FACTOR FECI-RELATED"/>
    <property type="match status" value="1"/>
</dbReference>
<dbReference type="Proteomes" id="UP000462435">
    <property type="component" value="Unassembled WGS sequence"/>
</dbReference>
<dbReference type="SUPFAM" id="SSF88659">
    <property type="entry name" value="Sigma3 and sigma4 domains of RNA polymerase sigma factors"/>
    <property type="match status" value="1"/>
</dbReference>
<name>A0A7V8FUK5_9BURK</name>
<evidence type="ECO:0000256" key="3">
    <source>
        <dbReference type="ARBA" id="ARBA00023082"/>
    </source>
</evidence>
<keyword evidence="2" id="KW-0805">Transcription regulation</keyword>
<keyword evidence="3" id="KW-0731">Sigma factor</keyword>
<dbReference type="Gene3D" id="1.10.1740.10">
    <property type="match status" value="1"/>
</dbReference>
<evidence type="ECO:0000256" key="1">
    <source>
        <dbReference type="ARBA" id="ARBA00010641"/>
    </source>
</evidence>
<dbReference type="Pfam" id="PF04542">
    <property type="entry name" value="Sigma70_r2"/>
    <property type="match status" value="1"/>
</dbReference>
<sequence>MPAPPLFTGAQPASSFFDIGPMSTTDPQHRHLEMLYSDHHGWLKTWLRAKLGCAADAADLAQDTFLRLLNRAETAQPPQALRQPRAYLTRIAQGLVIDHWRRRDVERAYLDALAGLPEAEAPSPETRALIIETLVRMDAALDALKPRTREAFLLAQLEGMSGPAIAARLGVSLATVERDLNAGWQQCYRVYFP</sequence>
<evidence type="ECO:0000259" key="6">
    <source>
        <dbReference type="Pfam" id="PF08281"/>
    </source>
</evidence>
<dbReference type="SUPFAM" id="SSF88946">
    <property type="entry name" value="Sigma2 domain of RNA polymerase sigma factors"/>
    <property type="match status" value="1"/>
</dbReference>
<dbReference type="FunFam" id="1.10.1740.10:FF:000009">
    <property type="entry name" value="RNA polymerase sigma factor"/>
    <property type="match status" value="1"/>
</dbReference>
<dbReference type="Pfam" id="PF08281">
    <property type="entry name" value="Sigma70_r4_2"/>
    <property type="match status" value="1"/>
</dbReference>
<dbReference type="Gene3D" id="1.10.10.10">
    <property type="entry name" value="Winged helix-like DNA-binding domain superfamily/Winged helix DNA-binding domain"/>
    <property type="match status" value="1"/>
</dbReference>
<dbReference type="AlphaFoldDB" id="A0A7V8FUK5"/>
<evidence type="ECO:0000256" key="4">
    <source>
        <dbReference type="ARBA" id="ARBA00023163"/>
    </source>
</evidence>
<dbReference type="InterPro" id="IPR036388">
    <property type="entry name" value="WH-like_DNA-bd_sf"/>
</dbReference>
<accession>A0A7V8FUK5</accession>
<dbReference type="PANTHER" id="PTHR43133">
    <property type="entry name" value="RNA POLYMERASE ECF-TYPE SIGMA FACTO"/>
    <property type="match status" value="1"/>
</dbReference>
<gene>
    <name evidence="7" type="primary">fecI_6</name>
    <name evidence="7" type="ORF">GAK35_03289</name>
</gene>
<dbReference type="InterPro" id="IPR013249">
    <property type="entry name" value="RNA_pol_sigma70_r4_t2"/>
</dbReference>
<dbReference type="GO" id="GO:0016987">
    <property type="term" value="F:sigma factor activity"/>
    <property type="evidence" value="ECO:0007669"/>
    <property type="project" value="UniProtKB-KW"/>
</dbReference>
<feature type="domain" description="RNA polymerase sigma factor 70 region 4 type 2" evidence="6">
    <location>
        <begin position="136"/>
        <end position="181"/>
    </location>
</feature>
<proteinExistence type="inferred from homology"/>
<organism evidence="7 8">
    <name type="scientific">Herbaspirillum frisingense</name>
    <dbReference type="NCBI Taxonomy" id="92645"/>
    <lineage>
        <taxon>Bacteria</taxon>
        <taxon>Pseudomonadati</taxon>
        <taxon>Pseudomonadota</taxon>
        <taxon>Betaproteobacteria</taxon>
        <taxon>Burkholderiales</taxon>
        <taxon>Oxalobacteraceae</taxon>
        <taxon>Herbaspirillum</taxon>
    </lineage>
</organism>
<dbReference type="InterPro" id="IPR039425">
    <property type="entry name" value="RNA_pol_sigma-70-like"/>
</dbReference>
<dbReference type="NCBIfam" id="NF009180">
    <property type="entry name" value="PRK12528.1"/>
    <property type="match status" value="1"/>
</dbReference>
<dbReference type="NCBIfam" id="TIGR02937">
    <property type="entry name" value="sigma70-ECF"/>
    <property type="match status" value="1"/>
</dbReference>
<evidence type="ECO:0000313" key="7">
    <source>
        <dbReference type="EMBL" id="KAF1041482.1"/>
    </source>
</evidence>
<feature type="domain" description="RNA polymerase sigma-70 region 2" evidence="5">
    <location>
        <begin position="35"/>
        <end position="104"/>
    </location>
</feature>
<evidence type="ECO:0000259" key="5">
    <source>
        <dbReference type="Pfam" id="PF04542"/>
    </source>
</evidence>
<evidence type="ECO:0000256" key="2">
    <source>
        <dbReference type="ARBA" id="ARBA00023015"/>
    </source>
</evidence>
<protein>
    <submittedName>
        <fullName evidence="7">Putative RNA polymerase sigma factor FecI</fullName>
    </submittedName>
</protein>
<keyword evidence="4" id="KW-0804">Transcription</keyword>
<dbReference type="EMBL" id="WNDX01000119">
    <property type="protein sequence ID" value="KAF1041482.1"/>
    <property type="molecule type" value="Genomic_DNA"/>
</dbReference>
<dbReference type="InterPro" id="IPR013325">
    <property type="entry name" value="RNA_pol_sigma_r2"/>
</dbReference>
<reference evidence="8" key="1">
    <citation type="journal article" date="2020" name="MBio">
        <title>Horizontal gene transfer to a defensive symbiont with a reduced genome amongst a multipartite beetle microbiome.</title>
        <authorList>
            <person name="Waterworth S.C."/>
            <person name="Florez L.V."/>
            <person name="Rees E.R."/>
            <person name="Hertweck C."/>
            <person name="Kaltenpoth M."/>
            <person name="Kwan J.C."/>
        </authorList>
    </citation>
    <scope>NUCLEOTIDE SEQUENCE [LARGE SCALE GENOMIC DNA]</scope>
</reference>
<dbReference type="GO" id="GO:0006352">
    <property type="term" value="P:DNA-templated transcription initiation"/>
    <property type="evidence" value="ECO:0007669"/>
    <property type="project" value="InterPro"/>
</dbReference>
<dbReference type="InterPro" id="IPR014284">
    <property type="entry name" value="RNA_pol_sigma-70_dom"/>
</dbReference>
<dbReference type="GO" id="GO:0003677">
    <property type="term" value="F:DNA binding"/>
    <property type="evidence" value="ECO:0007669"/>
    <property type="project" value="InterPro"/>
</dbReference>